<dbReference type="InterPro" id="IPR037239">
    <property type="entry name" value="OSBP_sf"/>
</dbReference>
<dbReference type="PANTHER" id="PTHR10972:SF141">
    <property type="entry name" value="OXYSTEROL-BINDING PROTEIN"/>
    <property type="match status" value="1"/>
</dbReference>
<dbReference type="Gene3D" id="2.40.160.120">
    <property type="match status" value="1"/>
</dbReference>
<gene>
    <name evidence="19" type="primary">LOC110984018</name>
</gene>
<evidence type="ECO:0000256" key="4">
    <source>
        <dbReference type="ARBA" id="ARBA00022553"/>
    </source>
</evidence>
<keyword evidence="5" id="KW-0967">Endosome</keyword>
<feature type="domain" description="PH" evidence="17">
    <location>
        <begin position="51"/>
        <end position="149"/>
    </location>
</feature>
<accession>A0A8B7Z891</accession>
<reference evidence="19" key="1">
    <citation type="submission" date="2025-08" db="UniProtKB">
        <authorList>
            <consortium name="RefSeq"/>
        </authorList>
    </citation>
    <scope>IDENTIFICATION</scope>
</reference>
<dbReference type="CDD" id="cd13291">
    <property type="entry name" value="PH_ORP10_ORP11"/>
    <property type="match status" value="1"/>
</dbReference>
<dbReference type="FunFam" id="3.30.70.3490:FF:000001">
    <property type="entry name" value="Oxysterol-binding protein"/>
    <property type="match status" value="1"/>
</dbReference>
<feature type="compositionally biased region" description="Polar residues" evidence="16">
    <location>
        <begin position="209"/>
        <end position="219"/>
    </location>
</feature>
<keyword evidence="6" id="KW-0007">Acetylation</keyword>
<dbReference type="SUPFAM" id="SSF50729">
    <property type="entry name" value="PH domain-like"/>
    <property type="match status" value="1"/>
</dbReference>
<comment type="function">
    <text evidence="12">Plays a role in regulating ADIPOQ and FABP4 levels in differentiating adipocytes and is also involved in regulation of adipocyte triglyceride storage. Weakly binds 25-hydroxycholesterol. Interacts with OSBPL9 to function as lipid transfer proteins. Together they form a heterodimer that localizes at the ER-trans-Golgi membrane contact sites, and exchanges phosphatidylserine (1,2-diacyl-sn-glycero-3-phospho-L-serine, PS) for phosphatidylinositol-4-phosphate (1,2-diacyl-sn-glycero-3-phospho-(1D-myo-inositol 4-phosphate), PI(4)P) between the two organelles, a step that is critical for sphingomyelin synthesis in the Golgi complex.</text>
</comment>
<dbReference type="GO" id="GO:0005829">
    <property type="term" value="C:cytosol"/>
    <property type="evidence" value="ECO:0007669"/>
    <property type="project" value="TreeGrafter"/>
</dbReference>
<dbReference type="Gene3D" id="1.10.287.2720">
    <property type="match status" value="1"/>
</dbReference>
<evidence type="ECO:0000256" key="6">
    <source>
        <dbReference type="ARBA" id="ARBA00022990"/>
    </source>
</evidence>
<dbReference type="PROSITE" id="PS50003">
    <property type="entry name" value="PH_DOMAIN"/>
    <property type="match status" value="1"/>
</dbReference>
<dbReference type="Gene3D" id="3.30.70.3490">
    <property type="match status" value="1"/>
</dbReference>
<dbReference type="GO" id="GO:0031902">
    <property type="term" value="C:late endosome membrane"/>
    <property type="evidence" value="ECO:0007669"/>
    <property type="project" value="UniProtKB-SubCell"/>
</dbReference>
<evidence type="ECO:0000256" key="1">
    <source>
        <dbReference type="ARBA" id="ARBA00004198"/>
    </source>
</evidence>
<dbReference type="GO" id="GO:0005794">
    <property type="term" value="C:Golgi apparatus"/>
    <property type="evidence" value="ECO:0007669"/>
    <property type="project" value="UniProtKB-SubCell"/>
</dbReference>
<dbReference type="Gene3D" id="2.30.29.30">
    <property type="entry name" value="Pleckstrin-homology domain (PH domain)/Phosphotyrosine-binding domain (PTB)"/>
    <property type="match status" value="1"/>
</dbReference>
<dbReference type="RefSeq" id="XP_022099491.1">
    <property type="nucleotide sequence ID" value="XM_022243799.1"/>
</dbReference>
<comment type="similarity">
    <text evidence="14">Belongs to the OSBP family.</text>
</comment>
<evidence type="ECO:0000256" key="14">
    <source>
        <dbReference type="RuleBase" id="RU003844"/>
    </source>
</evidence>
<keyword evidence="4" id="KW-0597">Phosphoprotein</keyword>
<comment type="catalytic activity">
    <reaction evidence="11">
        <text>a 1,2-diacyl-sn-glycero-3-phospho-(1D-myo-inositol 4-phosphate)(out) + a 1,2-diacyl-sn-glycero-3-phospho-L-serine(in) = a 1,2-diacyl-sn-glycero-3-phospho-(1D-myo-inositol 4-phosphate)(in) + a 1,2-diacyl-sn-glycero-3-phospho-L-serine(out)</text>
        <dbReference type="Rhea" id="RHEA:81667"/>
        <dbReference type="ChEBI" id="CHEBI:57262"/>
        <dbReference type="ChEBI" id="CHEBI:58178"/>
    </reaction>
</comment>
<dbReference type="InterPro" id="IPR000648">
    <property type="entry name" value="Oxysterol-bd"/>
</dbReference>
<dbReference type="PANTHER" id="PTHR10972">
    <property type="entry name" value="OXYSTEROL-BINDING PROTEIN-RELATED"/>
    <property type="match status" value="1"/>
</dbReference>
<dbReference type="Pfam" id="PF01237">
    <property type="entry name" value="Oxysterol_BP"/>
    <property type="match status" value="1"/>
</dbReference>
<dbReference type="SUPFAM" id="SSF144000">
    <property type="entry name" value="Oxysterol-binding protein-like"/>
    <property type="match status" value="1"/>
</dbReference>
<dbReference type="GeneID" id="110984018"/>
<proteinExistence type="inferred from homology"/>
<dbReference type="InterPro" id="IPR011993">
    <property type="entry name" value="PH-like_dom_sf"/>
</dbReference>
<dbReference type="KEGG" id="aplc:110984018"/>
<keyword evidence="10" id="KW-0472">Membrane</keyword>
<keyword evidence="3 15" id="KW-0813">Transport</keyword>
<dbReference type="FunFam" id="2.40.160.120:FF:000002">
    <property type="entry name" value="Oxysterol-binding protein"/>
    <property type="match status" value="1"/>
</dbReference>
<evidence type="ECO:0000256" key="3">
    <source>
        <dbReference type="ARBA" id="ARBA00022448"/>
    </source>
</evidence>
<evidence type="ECO:0000256" key="9">
    <source>
        <dbReference type="ARBA" id="ARBA00023121"/>
    </source>
</evidence>
<dbReference type="GO" id="GO:0006869">
    <property type="term" value="P:lipid transport"/>
    <property type="evidence" value="ECO:0007669"/>
    <property type="project" value="UniProtKB-KW"/>
</dbReference>
<keyword evidence="9" id="KW-0446">Lipid-binding</keyword>
<evidence type="ECO:0000256" key="10">
    <source>
        <dbReference type="ARBA" id="ARBA00023136"/>
    </source>
</evidence>
<evidence type="ECO:0000259" key="17">
    <source>
        <dbReference type="PROSITE" id="PS50003"/>
    </source>
</evidence>
<dbReference type="Pfam" id="PF00169">
    <property type="entry name" value="PH"/>
    <property type="match status" value="1"/>
</dbReference>
<dbReference type="OMA" id="TNLITGW"/>
<comment type="subunit">
    <text evidence="13">Heterodimer with OSBPL9.</text>
</comment>
<dbReference type="InterPro" id="IPR001849">
    <property type="entry name" value="PH_domain"/>
</dbReference>
<feature type="compositionally biased region" description="Basic residues" evidence="16">
    <location>
        <begin position="177"/>
        <end position="186"/>
    </location>
</feature>
<evidence type="ECO:0000256" key="12">
    <source>
        <dbReference type="ARBA" id="ARBA00058048"/>
    </source>
</evidence>
<evidence type="ECO:0000256" key="15">
    <source>
        <dbReference type="RuleBase" id="RU003845"/>
    </source>
</evidence>
<evidence type="ECO:0000313" key="19">
    <source>
        <dbReference type="RefSeq" id="XP_022099491.1"/>
    </source>
</evidence>
<feature type="compositionally biased region" description="Low complexity" evidence="16">
    <location>
        <begin position="164"/>
        <end position="174"/>
    </location>
</feature>
<evidence type="ECO:0000256" key="16">
    <source>
        <dbReference type="SAM" id="MobiDB-lite"/>
    </source>
</evidence>
<dbReference type="FunFam" id="1.10.287.2720:FF:000001">
    <property type="entry name" value="Oxysterol-binding OBPalpha"/>
    <property type="match status" value="1"/>
</dbReference>
<evidence type="ECO:0000256" key="8">
    <source>
        <dbReference type="ARBA" id="ARBA00023055"/>
    </source>
</evidence>
<evidence type="ECO:0000256" key="7">
    <source>
        <dbReference type="ARBA" id="ARBA00023034"/>
    </source>
</evidence>
<dbReference type="AlphaFoldDB" id="A0A8B7Z891"/>
<dbReference type="FunFam" id="2.30.29.30:FF:000154">
    <property type="entry name" value="Oxysterol-binding protein"/>
    <property type="match status" value="1"/>
</dbReference>
<organism evidence="18 19">
    <name type="scientific">Acanthaster planci</name>
    <name type="common">Crown-of-thorns starfish</name>
    <dbReference type="NCBI Taxonomy" id="133434"/>
    <lineage>
        <taxon>Eukaryota</taxon>
        <taxon>Metazoa</taxon>
        <taxon>Echinodermata</taxon>
        <taxon>Eleutherozoa</taxon>
        <taxon>Asterozoa</taxon>
        <taxon>Asteroidea</taxon>
        <taxon>Valvatacea</taxon>
        <taxon>Valvatida</taxon>
        <taxon>Acanthasteridae</taxon>
        <taxon>Acanthaster</taxon>
    </lineage>
</organism>
<keyword evidence="7" id="KW-0333">Golgi apparatus</keyword>
<dbReference type="GO" id="GO:0032934">
    <property type="term" value="F:sterol binding"/>
    <property type="evidence" value="ECO:0007669"/>
    <property type="project" value="TreeGrafter"/>
</dbReference>
<name>A0A8B7Z891_ACAPL</name>
<keyword evidence="8 15" id="KW-0445">Lipid transport</keyword>
<dbReference type="Proteomes" id="UP000694845">
    <property type="component" value="Unplaced"/>
</dbReference>
<comment type="subcellular location">
    <subcellularLocation>
        <location evidence="1">Golgi apparatus</location>
        <location evidence="1">trans-Golgi network membrane</location>
    </subcellularLocation>
    <subcellularLocation>
        <location evidence="2">Late endosome membrane</location>
    </subcellularLocation>
</comment>
<evidence type="ECO:0000256" key="5">
    <source>
        <dbReference type="ARBA" id="ARBA00022753"/>
    </source>
</evidence>
<sequence length="716" mass="80131">MCMIKMAATTEVMGIEDAIKSENLGLSEAERIRLETVLKRAKEVEEEDFFSHQMEGTLNKYTNVVKGWQNRWFLLDPQKGTLEYYVNEESRKTQRPRGLVHLTGAVISPSDEDSMTFNVNAANGEVYRLRATDAKERQFWVSRLRAVVQRQGEVISQALGDGTSPSSSHGSSDSLQHHRPGLRRHQAGAAPRVSPANSLTRHPRPPSFNPSLTPSVTQESLHNARDIITIAEEQQKMLVQALEALPSSGHPINALDHDCLLLKSTSHSAMGCLEDCLNILQRQDIAQGHRPNSSMELPRSMANISLDLLVANQQPVGSVINTNSPAHLPVSNSMGDSLDHRVPLISPTDEVEDKEGGEDEDIGGVEEHKSVILHLLSQLKLGMDLTKVVLPTFILEKRSLLEMFADFMAHPDMFARIPSLPTPEARMMAVVEYYLCSFHVGRKGSIAKKPYNPIIGETFHCSWELPSDSGPSDGLTENSHVTFVAEQVSHHPPVSAFYVECPSKKIYMNTWIWTKSKFLGMSVGVNNVGEGTIRDLEHSEDYTMTFPSAYGRSILTVPWMELGGRCTIHCPQSGYQAAITFQTKPFYGGKVHRLNAEVKNPANALICRVQGEWNGQLEFSYAGGEKKVVDLTKLSGIPKRIRPIAMQGTFESRRLWQNVTNALKIGDINTATEHKRYLEERQRREERERKETNTPWRTKLFKKSGEGWCYNGILQA</sequence>
<feature type="region of interest" description="Disordered" evidence="16">
    <location>
        <begin position="158"/>
        <end position="219"/>
    </location>
</feature>
<dbReference type="InterPro" id="IPR018494">
    <property type="entry name" value="Oxysterol-bd_CS"/>
</dbReference>
<evidence type="ECO:0000256" key="2">
    <source>
        <dbReference type="ARBA" id="ARBA00004414"/>
    </source>
</evidence>
<dbReference type="SMART" id="SM00233">
    <property type="entry name" value="PH"/>
    <property type="match status" value="1"/>
</dbReference>
<dbReference type="OrthoDB" id="14833at2759"/>
<evidence type="ECO:0000256" key="13">
    <source>
        <dbReference type="ARBA" id="ARBA00065555"/>
    </source>
</evidence>
<evidence type="ECO:0000313" key="18">
    <source>
        <dbReference type="Proteomes" id="UP000694845"/>
    </source>
</evidence>
<protein>
    <recommendedName>
        <fullName evidence="15">Oxysterol-binding protein</fullName>
    </recommendedName>
</protein>
<evidence type="ECO:0000256" key="11">
    <source>
        <dbReference type="ARBA" id="ARBA00050284"/>
    </source>
</evidence>
<keyword evidence="18" id="KW-1185">Reference proteome</keyword>
<dbReference type="PROSITE" id="PS01013">
    <property type="entry name" value="OSBP"/>
    <property type="match status" value="1"/>
</dbReference>